<gene>
    <name evidence="2" type="ORF">DK847_20225</name>
</gene>
<dbReference type="PANTHER" id="PTHR33383:SF1">
    <property type="entry name" value="MEMBRANE PROTEIN INSERTION EFFICIENCY FACTOR-RELATED"/>
    <property type="match status" value="1"/>
</dbReference>
<keyword evidence="1" id="KW-0472">Membrane</keyword>
<evidence type="ECO:0000313" key="2">
    <source>
        <dbReference type="EMBL" id="PZF75075.1"/>
    </source>
</evidence>
<proteinExistence type="inferred from homology"/>
<reference evidence="3" key="1">
    <citation type="submission" date="2018-06" db="EMBL/GenBank/DDBJ databases">
        <title>Aestuariibacter litoralis strain KCTC 52945T.</title>
        <authorList>
            <person name="Li X."/>
            <person name="Salam N."/>
            <person name="Li J.-L."/>
            <person name="Chen Y.-M."/>
            <person name="Yang Z.-W."/>
            <person name="Zhang L.-Y."/>
            <person name="Han M.-X."/>
            <person name="Xiao M."/>
            <person name="Li W.-J."/>
        </authorList>
    </citation>
    <scope>NUCLEOTIDE SEQUENCE [LARGE SCALE GENOMIC DNA]</scope>
    <source>
        <strain evidence="3">KCTC 52945</strain>
    </source>
</reference>
<dbReference type="NCBIfam" id="TIGR00278">
    <property type="entry name" value="membrane protein insertion efficiency factor YidD"/>
    <property type="match status" value="1"/>
</dbReference>
<keyword evidence="3" id="KW-1185">Reference proteome</keyword>
<sequence length="90" mass="10184">MKTILLSLIRFYQLTLSSLIGRRCRYLPTCSDYTSDAIRKHGVKHGVALGFARVCRCHPWGQSGFDPVPDVYEGPVWRMKEPPDTGHPPV</sequence>
<comment type="function">
    <text evidence="1">Could be involved in insertion of integral membrane proteins into the membrane.</text>
</comment>
<accession>A0A2W2AHU9</accession>
<name>A0A2W2AHU9_9HYPH</name>
<dbReference type="PANTHER" id="PTHR33383">
    <property type="entry name" value="MEMBRANE PROTEIN INSERTION EFFICIENCY FACTOR-RELATED"/>
    <property type="match status" value="1"/>
</dbReference>
<dbReference type="Proteomes" id="UP000248795">
    <property type="component" value="Unassembled WGS sequence"/>
</dbReference>
<dbReference type="EMBL" id="QKVK01000018">
    <property type="protein sequence ID" value="PZF75075.1"/>
    <property type="molecule type" value="Genomic_DNA"/>
</dbReference>
<dbReference type="GO" id="GO:0005886">
    <property type="term" value="C:plasma membrane"/>
    <property type="evidence" value="ECO:0007669"/>
    <property type="project" value="UniProtKB-SubCell"/>
</dbReference>
<dbReference type="AlphaFoldDB" id="A0A2W2AHU9"/>
<evidence type="ECO:0000256" key="1">
    <source>
        <dbReference type="HAMAP-Rule" id="MF_00386"/>
    </source>
</evidence>
<comment type="caution">
    <text evidence="2">The sequence shown here is derived from an EMBL/GenBank/DDBJ whole genome shotgun (WGS) entry which is preliminary data.</text>
</comment>
<dbReference type="HAMAP" id="MF_00386">
    <property type="entry name" value="UPF0161_YidD"/>
    <property type="match status" value="1"/>
</dbReference>
<keyword evidence="1" id="KW-1003">Cell membrane</keyword>
<evidence type="ECO:0000313" key="3">
    <source>
        <dbReference type="Proteomes" id="UP000248795"/>
    </source>
</evidence>
<protein>
    <recommendedName>
        <fullName evidence="1">Putative membrane protein insertion efficiency factor</fullName>
    </recommendedName>
</protein>
<dbReference type="SMART" id="SM01234">
    <property type="entry name" value="Haemolytic"/>
    <property type="match status" value="1"/>
</dbReference>
<organism evidence="2 3">
    <name type="scientific">Aestuariivirga litoralis</name>
    <dbReference type="NCBI Taxonomy" id="2650924"/>
    <lineage>
        <taxon>Bacteria</taxon>
        <taxon>Pseudomonadati</taxon>
        <taxon>Pseudomonadota</taxon>
        <taxon>Alphaproteobacteria</taxon>
        <taxon>Hyphomicrobiales</taxon>
        <taxon>Aestuariivirgaceae</taxon>
        <taxon>Aestuariivirga</taxon>
    </lineage>
</organism>
<comment type="subcellular location">
    <subcellularLocation>
        <location evidence="1">Cell membrane</location>
        <topology evidence="1">Peripheral membrane protein</topology>
        <orientation evidence="1">Cytoplasmic side</orientation>
    </subcellularLocation>
</comment>
<dbReference type="Pfam" id="PF01809">
    <property type="entry name" value="YidD"/>
    <property type="match status" value="1"/>
</dbReference>
<dbReference type="InterPro" id="IPR002696">
    <property type="entry name" value="Membr_insert_effic_factor_YidD"/>
</dbReference>
<comment type="similarity">
    <text evidence="1">Belongs to the UPF0161 family.</text>
</comment>